<evidence type="ECO:0000256" key="2">
    <source>
        <dbReference type="ARBA" id="ARBA00022801"/>
    </source>
</evidence>
<dbReference type="SUPFAM" id="SSF56300">
    <property type="entry name" value="Metallo-dependent phosphatases"/>
    <property type="match status" value="1"/>
</dbReference>
<dbReference type="Pfam" id="PF00149">
    <property type="entry name" value="Metallophos"/>
    <property type="match status" value="1"/>
</dbReference>
<keyword evidence="3" id="KW-0408">Iron</keyword>
<evidence type="ECO:0000256" key="1">
    <source>
        <dbReference type="ARBA" id="ARBA00022723"/>
    </source>
</evidence>
<dbReference type="InterPro" id="IPR050884">
    <property type="entry name" value="CNP_phosphodiesterase-III"/>
</dbReference>
<keyword evidence="2" id="KW-0378">Hydrolase</keyword>
<reference evidence="6 7" key="1">
    <citation type="submission" date="2017-01" db="EMBL/GenBank/DDBJ databases">
        <authorList>
            <person name="Varghese N."/>
            <person name="Submissions S."/>
        </authorList>
    </citation>
    <scope>NUCLEOTIDE SEQUENCE [LARGE SCALE GENOMIC DNA]</scope>
    <source>
        <strain evidence="6 7">ATCC 35905</strain>
    </source>
</reference>
<name>A0A8G2FGC5_ACIRU</name>
<gene>
    <name evidence="6" type="ORF">SAMN05421828_11083</name>
</gene>
<evidence type="ECO:0000256" key="3">
    <source>
        <dbReference type="ARBA" id="ARBA00023004"/>
    </source>
</evidence>
<comment type="caution">
    <text evidence="6">The sequence shown here is derived from an EMBL/GenBank/DDBJ whole genome shotgun (WGS) entry which is preliminary data.</text>
</comment>
<organism evidence="6 7">
    <name type="scientific">Acidiphilium rubrum</name>
    <dbReference type="NCBI Taxonomy" id="526"/>
    <lineage>
        <taxon>Bacteria</taxon>
        <taxon>Pseudomonadati</taxon>
        <taxon>Pseudomonadota</taxon>
        <taxon>Alphaproteobacteria</taxon>
        <taxon>Acetobacterales</taxon>
        <taxon>Acidocellaceae</taxon>
        <taxon>Acidiphilium</taxon>
    </lineage>
</organism>
<proteinExistence type="inferred from homology"/>
<dbReference type="Gene3D" id="3.30.750.180">
    <property type="entry name" value="GpdQ, beta-strand dimerisation domain"/>
    <property type="match status" value="1"/>
</dbReference>
<evidence type="ECO:0000313" key="6">
    <source>
        <dbReference type="EMBL" id="SIQ84187.1"/>
    </source>
</evidence>
<dbReference type="OrthoDB" id="651281at2"/>
<evidence type="ECO:0000256" key="4">
    <source>
        <dbReference type="ARBA" id="ARBA00025742"/>
    </source>
</evidence>
<dbReference type="EMBL" id="FTNE01000010">
    <property type="protein sequence ID" value="SIQ84187.1"/>
    <property type="molecule type" value="Genomic_DNA"/>
</dbReference>
<dbReference type="AlphaFoldDB" id="A0A8G2FGC5"/>
<dbReference type="CDD" id="cd07402">
    <property type="entry name" value="MPP_GpdQ"/>
    <property type="match status" value="1"/>
</dbReference>
<dbReference type="InterPro" id="IPR004843">
    <property type="entry name" value="Calcineurin-like_PHP"/>
</dbReference>
<accession>A0A8G2FGC5</accession>
<keyword evidence="1" id="KW-0479">Metal-binding</keyword>
<dbReference type="InterPro" id="IPR042281">
    <property type="entry name" value="GpdQ_beta-strand"/>
</dbReference>
<dbReference type="RefSeq" id="WP_029313882.1">
    <property type="nucleotide sequence ID" value="NZ_FTNE01000010.1"/>
</dbReference>
<evidence type="ECO:0000259" key="5">
    <source>
        <dbReference type="Pfam" id="PF00149"/>
    </source>
</evidence>
<dbReference type="PANTHER" id="PTHR42988">
    <property type="entry name" value="PHOSPHOHYDROLASE"/>
    <property type="match status" value="1"/>
</dbReference>
<sequence>MLIAHLTDLHVRPFGRATNRVVETNLMVERAVRQVAGFAPAAVVITGDLTENGLPEEYAELRRLLEGRLACPVYVVPGNHDRRASLRSALGAWPGVRTDSAFVHYAADIGPLRLIMLDSVVPGAGHGELCSERLAFLERALDAAQDRPVLIGLHHPPFMTGIAAMDAIPLRAPEALLALIARHGRVLAVLCGHHHRVIMAQHGGAMLLAGAAIGGHQSELTFDPAARPYFYLEPGGYFLLRWDGSALTANLATIGDFAGPFPFAVDADYPGRTMA</sequence>
<dbReference type="GO" id="GO:0046872">
    <property type="term" value="F:metal ion binding"/>
    <property type="evidence" value="ECO:0007669"/>
    <property type="project" value="UniProtKB-KW"/>
</dbReference>
<dbReference type="Proteomes" id="UP000186308">
    <property type="component" value="Unassembled WGS sequence"/>
</dbReference>
<comment type="similarity">
    <text evidence="4">Belongs to the cyclic nucleotide phosphodiesterase class-III family.</text>
</comment>
<dbReference type="InterPro" id="IPR042283">
    <property type="entry name" value="GpdQ_catalytic"/>
</dbReference>
<dbReference type="InterPro" id="IPR029052">
    <property type="entry name" value="Metallo-depent_PP-like"/>
</dbReference>
<dbReference type="GO" id="GO:0004112">
    <property type="term" value="F:cyclic-nucleotide phosphodiesterase activity"/>
    <property type="evidence" value="ECO:0007669"/>
    <property type="project" value="InterPro"/>
</dbReference>
<dbReference type="PANTHER" id="PTHR42988:SF2">
    <property type="entry name" value="CYCLIC NUCLEOTIDE PHOSPHODIESTERASE CBUA0032-RELATED"/>
    <property type="match status" value="1"/>
</dbReference>
<feature type="domain" description="Calcineurin-like phosphoesterase" evidence="5">
    <location>
        <begin position="1"/>
        <end position="196"/>
    </location>
</feature>
<protein>
    <submittedName>
        <fullName evidence="6">3',5'-cyclic AMP phosphodiesterase CpdA</fullName>
    </submittedName>
</protein>
<keyword evidence="7" id="KW-1185">Reference proteome</keyword>
<dbReference type="Gene3D" id="3.60.21.40">
    <property type="entry name" value="GpdQ, catalytic alpha/beta sandwich domain"/>
    <property type="match status" value="1"/>
</dbReference>
<evidence type="ECO:0000313" key="7">
    <source>
        <dbReference type="Proteomes" id="UP000186308"/>
    </source>
</evidence>
<dbReference type="InterPro" id="IPR026575">
    <property type="entry name" value="GpdQ/CpdA-like"/>
</dbReference>